<dbReference type="EMBL" id="SMMG02000005">
    <property type="protein sequence ID" value="KAA3472869.1"/>
    <property type="molecule type" value="Genomic_DNA"/>
</dbReference>
<name>A0A5B6VTQ8_9ROSI</name>
<proteinExistence type="predicted"/>
<dbReference type="AlphaFoldDB" id="A0A5B6VTQ8"/>
<keyword evidence="2" id="KW-1185">Reference proteome</keyword>
<dbReference type="Proteomes" id="UP000325315">
    <property type="component" value="Unassembled WGS sequence"/>
</dbReference>
<protein>
    <submittedName>
        <fullName evidence="1">Uncharacterized protein</fullName>
    </submittedName>
</protein>
<comment type="caution">
    <text evidence="1">The sequence shown here is derived from an EMBL/GenBank/DDBJ whole genome shotgun (WGS) entry which is preliminary data.</text>
</comment>
<gene>
    <name evidence="1" type="ORF">EPI10_023293</name>
</gene>
<organism evidence="1 2">
    <name type="scientific">Gossypium australe</name>
    <dbReference type="NCBI Taxonomy" id="47621"/>
    <lineage>
        <taxon>Eukaryota</taxon>
        <taxon>Viridiplantae</taxon>
        <taxon>Streptophyta</taxon>
        <taxon>Embryophyta</taxon>
        <taxon>Tracheophyta</taxon>
        <taxon>Spermatophyta</taxon>
        <taxon>Magnoliopsida</taxon>
        <taxon>eudicotyledons</taxon>
        <taxon>Gunneridae</taxon>
        <taxon>Pentapetalae</taxon>
        <taxon>rosids</taxon>
        <taxon>malvids</taxon>
        <taxon>Malvales</taxon>
        <taxon>Malvaceae</taxon>
        <taxon>Malvoideae</taxon>
        <taxon>Gossypium</taxon>
    </lineage>
</organism>
<reference evidence="2" key="1">
    <citation type="journal article" date="2019" name="Plant Biotechnol. J.">
        <title>Genome sequencing of the Australian wild diploid species Gossypium australe highlights disease resistance and delayed gland morphogenesis.</title>
        <authorList>
            <person name="Cai Y."/>
            <person name="Cai X."/>
            <person name="Wang Q."/>
            <person name="Wang P."/>
            <person name="Zhang Y."/>
            <person name="Cai C."/>
            <person name="Xu Y."/>
            <person name="Wang K."/>
            <person name="Zhou Z."/>
            <person name="Wang C."/>
            <person name="Geng S."/>
            <person name="Li B."/>
            <person name="Dong Q."/>
            <person name="Hou Y."/>
            <person name="Wang H."/>
            <person name="Ai P."/>
            <person name="Liu Z."/>
            <person name="Yi F."/>
            <person name="Sun M."/>
            <person name="An G."/>
            <person name="Cheng J."/>
            <person name="Zhang Y."/>
            <person name="Shi Q."/>
            <person name="Xie Y."/>
            <person name="Shi X."/>
            <person name="Chang Y."/>
            <person name="Huang F."/>
            <person name="Chen Y."/>
            <person name="Hong S."/>
            <person name="Mi L."/>
            <person name="Sun Q."/>
            <person name="Zhang L."/>
            <person name="Zhou B."/>
            <person name="Peng R."/>
            <person name="Zhang X."/>
            <person name="Liu F."/>
        </authorList>
    </citation>
    <scope>NUCLEOTIDE SEQUENCE [LARGE SCALE GENOMIC DNA]</scope>
    <source>
        <strain evidence="2">cv. PA1801</strain>
    </source>
</reference>
<sequence length="86" mass="9577">MSLLVAEIIVKVWNSLVLLGGIVRLKRGWACVLEEKYYGNWNFSKFELGSQYSIIWGSILAAKGLLLKGSSWQIGDGKSMLVWDAA</sequence>
<evidence type="ECO:0000313" key="2">
    <source>
        <dbReference type="Proteomes" id="UP000325315"/>
    </source>
</evidence>
<evidence type="ECO:0000313" key="1">
    <source>
        <dbReference type="EMBL" id="KAA3472869.1"/>
    </source>
</evidence>
<accession>A0A5B6VTQ8</accession>